<name>A0A8J7GWC9_9ACTN</name>
<evidence type="ECO:0000313" key="2">
    <source>
        <dbReference type="EMBL" id="MBG6138856.1"/>
    </source>
</evidence>
<dbReference type="Proteomes" id="UP000622552">
    <property type="component" value="Unassembled WGS sequence"/>
</dbReference>
<dbReference type="AlphaFoldDB" id="A0A8J7GWC9"/>
<keyword evidence="3" id="KW-1185">Reference proteome</keyword>
<evidence type="ECO:0000259" key="1">
    <source>
        <dbReference type="PROSITE" id="PS50943"/>
    </source>
</evidence>
<dbReference type="CDD" id="cd00093">
    <property type="entry name" value="HTH_XRE"/>
    <property type="match status" value="1"/>
</dbReference>
<evidence type="ECO:0000313" key="3">
    <source>
        <dbReference type="Proteomes" id="UP000622552"/>
    </source>
</evidence>
<organism evidence="2 3">
    <name type="scientific">Longispora fulva</name>
    <dbReference type="NCBI Taxonomy" id="619741"/>
    <lineage>
        <taxon>Bacteria</taxon>
        <taxon>Bacillati</taxon>
        <taxon>Actinomycetota</taxon>
        <taxon>Actinomycetes</taxon>
        <taxon>Micromonosporales</taxon>
        <taxon>Micromonosporaceae</taxon>
        <taxon>Longispora</taxon>
    </lineage>
</organism>
<proteinExistence type="predicted"/>
<dbReference type="InterPro" id="IPR010982">
    <property type="entry name" value="Lambda_DNA-bd_dom_sf"/>
</dbReference>
<dbReference type="EMBL" id="JADOUF010000001">
    <property type="protein sequence ID" value="MBG6138856.1"/>
    <property type="molecule type" value="Genomic_DNA"/>
</dbReference>
<reference evidence="2" key="1">
    <citation type="submission" date="2020-11" db="EMBL/GenBank/DDBJ databases">
        <title>Sequencing the genomes of 1000 actinobacteria strains.</title>
        <authorList>
            <person name="Klenk H.-P."/>
        </authorList>
    </citation>
    <scope>NUCLEOTIDE SEQUENCE</scope>
    <source>
        <strain evidence="2">DSM 45356</strain>
    </source>
</reference>
<dbReference type="SUPFAM" id="SSF47413">
    <property type="entry name" value="lambda repressor-like DNA-binding domains"/>
    <property type="match status" value="1"/>
</dbReference>
<dbReference type="PROSITE" id="PS50943">
    <property type="entry name" value="HTH_CROC1"/>
    <property type="match status" value="1"/>
</dbReference>
<dbReference type="Pfam" id="PF13560">
    <property type="entry name" value="HTH_31"/>
    <property type="match status" value="1"/>
</dbReference>
<dbReference type="Gene3D" id="1.10.260.40">
    <property type="entry name" value="lambda repressor-like DNA-binding domains"/>
    <property type="match status" value="1"/>
</dbReference>
<dbReference type="InterPro" id="IPR001387">
    <property type="entry name" value="Cro/C1-type_HTH"/>
</dbReference>
<dbReference type="InterPro" id="IPR043917">
    <property type="entry name" value="DUF5753"/>
</dbReference>
<comment type="caution">
    <text evidence="2">The sequence shown here is derived from an EMBL/GenBank/DDBJ whole genome shotgun (WGS) entry which is preliminary data.</text>
</comment>
<dbReference type="RefSeq" id="WP_197005566.1">
    <property type="nucleotide sequence ID" value="NZ_BONS01000009.1"/>
</dbReference>
<protein>
    <submittedName>
        <fullName evidence="2">Transcriptional regulator with XRE-family HTH domain</fullName>
    </submittedName>
</protein>
<dbReference type="SMART" id="SM00530">
    <property type="entry name" value="HTH_XRE"/>
    <property type="match status" value="1"/>
</dbReference>
<sequence length="287" mass="32163">MIIVPKPNIRLRRLGAELKKFREDAGFTQDQAAEKLDITRLTLSRFENGHSRLTRAGLRDLMNTYEVMDETTRSKVEQMLRDSKKTGWLEQHAALLSSTHALYCDIEAEATVIQEFSGVVVPGLLQTEAYALAVYETGYPHGNEEMTRRFVDIRLARQDSVLGKEGPPEYLAVIDESVLRRVVGSHALMADQLRHLLALVDRPRVLLQVVRFEAGFLTTVGALTVFGEQDRYVYASGVAGGSISDEEADYSEFRILHAHLQALALSPRASVELIREVADEHDRLSKG</sequence>
<gene>
    <name evidence="2" type="ORF">IW245_005050</name>
</gene>
<accession>A0A8J7GWC9</accession>
<feature type="domain" description="HTH cro/C1-type" evidence="1">
    <location>
        <begin position="18"/>
        <end position="71"/>
    </location>
</feature>
<dbReference type="Pfam" id="PF19054">
    <property type="entry name" value="DUF5753"/>
    <property type="match status" value="1"/>
</dbReference>
<dbReference type="GO" id="GO:0003677">
    <property type="term" value="F:DNA binding"/>
    <property type="evidence" value="ECO:0007669"/>
    <property type="project" value="InterPro"/>
</dbReference>